<keyword evidence="14" id="KW-1185">Reference proteome</keyword>
<dbReference type="PANTHER" id="PTHR45829">
    <property type="entry name" value="MITOCHONDRIAL CARRIER PROTEIN RIM2"/>
    <property type="match status" value="1"/>
</dbReference>
<evidence type="ECO:0000256" key="3">
    <source>
        <dbReference type="ARBA" id="ARBA00022448"/>
    </source>
</evidence>
<organism evidence="13 14">
    <name type="scientific">Ancylostoma duodenale</name>
    <dbReference type="NCBI Taxonomy" id="51022"/>
    <lineage>
        <taxon>Eukaryota</taxon>
        <taxon>Metazoa</taxon>
        <taxon>Ecdysozoa</taxon>
        <taxon>Nematoda</taxon>
        <taxon>Chromadorea</taxon>
        <taxon>Rhabditida</taxon>
        <taxon>Rhabditina</taxon>
        <taxon>Rhabditomorpha</taxon>
        <taxon>Strongyloidea</taxon>
        <taxon>Ancylostomatidae</taxon>
        <taxon>Ancylostomatinae</taxon>
        <taxon>Ancylostoma</taxon>
    </lineage>
</organism>
<evidence type="ECO:0000256" key="8">
    <source>
        <dbReference type="ARBA" id="ARBA00023128"/>
    </source>
</evidence>
<dbReference type="Pfam" id="PF00153">
    <property type="entry name" value="Mito_carr"/>
    <property type="match status" value="2"/>
</dbReference>
<dbReference type="PROSITE" id="PS50920">
    <property type="entry name" value="SOLCAR"/>
    <property type="match status" value="1"/>
</dbReference>
<dbReference type="InterPro" id="IPR049562">
    <property type="entry name" value="SLC25A33/36-like"/>
</dbReference>
<evidence type="ECO:0000256" key="9">
    <source>
        <dbReference type="ARBA" id="ARBA00023136"/>
    </source>
</evidence>
<feature type="transmembrane region" description="Helical" evidence="12">
    <location>
        <begin position="57"/>
        <end position="76"/>
    </location>
</feature>
<proteinExistence type="inferred from homology"/>
<keyword evidence="3 11" id="KW-0813">Transport</keyword>
<dbReference type="InterPro" id="IPR018108">
    <property type="entry name" value="MCP_transmembrane"/>
</dbReference>
<evidence type="ECO:0000313" key="14">
    <source>
        <dbReference type="Proteomes" id="UP000054047"/>
    </source>
</evidence>
<dbReference type="GO" id="GO:0005743">
    <property type="term" value="C:mitochondrial inner membrane"/>
    <property type="evidence" value="ECO:0007669"/>
    <property type="project" value="UniProtKB-SubCell"/>
</dbReference>
<dbReference type="GO" id="GO:1990519">
    <property type="term" value="P:pyrimidine nucleotide import into mitochondrion"/>
    <property type="evidence" value="ECO:0007669"/>
    <property type="project" value="TreeGrafter"/>
</dbReference>
<dbReference type="OrthoDB" id="5817679at2759"/>
<evidence type="ECO:0000313" key="13">
    <source>
        <dbReference type="EMBL" id="KIH66370.1"/>
    </source>
</evidence>
<reference evidence="13 14" key="1">
    <citation type="submission" date="2013-12" db="EMBL/GenBank/DDBJ databases">
        <title>Draft genome of the parsitic nematode Ancylostoma duodenale.</title>
        <authorList>
            <person name="Mitreva M."/>
        </authorList>
    </citation>
    <scope>NUCLEOTIDE SEQUENCE [LARGE SCALE GENOMIC DNA]</scope>
    <source>
        <strain evidence="13 14">Zhejiang</strain>
    </source>
</reference>
<evidence type="ECO:0000256" key="5">
    <source>
        <dbReference type="ARBA" id="ARBA00022737"/>
    </source>
</evidence>
<dbReference type="SUPFAM" id="SSF103506">
    <property type="entry name" value="Mitochondrial carrier"/>
    <property type="match status" value="1"/>
</dbReference>
<keyword evidence="6" id="KW-0999">Mitochondrion inner membrane</keyword>
<dbReference type="EMBL" id="KN727148">
    <property type="protein sequence ID" value="KIH66370.1"/>
    <property type="molecule type" value="Genomic_DNA"/>
</dbReference>
<protein>
    <submittedName>
        <fullName evidence="13">Uncharacterized protein</fullName>
    </submittedName>
</protein>
<evidence type="ECO:0000256" key="11">
    <source>
        <dbReference type="RuleBase" id="RU000488"/>
    </source>
</evidence>
<evidence type="ECO:0000256" key="7">
    <source>
        <dbReference type="ARBA" id="ARBA00022989"/>
    </source>
</evidence>
<dbReference type="GO" id="GO:0015218">
    <property type="term" value="F:pyrimidine nucleotide transmembrane transporter activity"/>
    <property type="evidence" value="ECO:0007669"/>
    <property type="project" value="InterPro"/>
</dbReference>
<evidence type="ECO:0000256" key="6">
    <source>
        <dbReference type="ARBA" id="ARBA00022792"/>
    </source>
</evidence>
<evidence type="ECO:0000256" key="4">
    <source>
        <dbReference type="ARBA" id="ARBA00022692"/>
    </source>
</evidence>
<gene>
    <name evidence="13" type="ORF">ANCDUO_03299</name>
</gene>
<accession>A0A0C2GY01</accession>
<evidence type="ECO:0000256" key="12">
    <source>
        <dbReference type="SAM" id="Phobius"/>
    </source>
</evidence>
<dbReference type="Proteomes" id="UP000054047">
    <property type="component" value="Unassembled WGS sequence"/>
</dbReference>
<comment type="similarity">
    <text evidence="2 11">Belongs to the mitochondrial carrier (TC 2.A.29) family.</text>
</comment>
<keyword evidence="9 10" id="KW-0472">Membrane</keyword>
<keyword evidence="5" id="KW-0677">Repeat</keyword>
<keyword evidence="8" id="KW-0496">Mitochondrion</keyword>
<keyword evidence="7 12" id="KW-1133">Transmembrane helix</keyword>
<evidence type="ECO:0000256" key="10">
    <source>
        <dbReference type="PROSITE-ProRule" id="PRU00282"/>
    </source>
</evidence>
<evidence type="ECO:0000256" key="2">
    <source>
        <dbReference type="ARBA" id="ARBA00006375"/>
    </source>
</evidence>
<keyword evidence="4 10" id="KW-0812">Transmembrane</keyword>
<dbReference type="Gene3D" id="1.50.40.10">
    <property type="entry name" value="Mitochondrial carrier domain"/>
    <property type="match status" value="1"/>
</dbReference>
<dbReference type="PANTHER" id="PTHR45829:SF4">
    <property type="entry name" value="MITOCHONDRIAL CARRIER PROTEIN RIM2"/>
    <property type="match status" value="1"/>
</dbReference>
<evidence type="ECO:0000256" key="1">
    <source>
        <dbReference type="ARBA" id="ARBA00004448"/>
    </source>
</evidence>
<name>A0A0C2GY01_9BILA</name>
<dbReference type="InterPro" id="IPR023395">
    <property type="entry name" value="MCP_dom_sf"/>
</dbReference>
<sequence length="155" mass="17872">MIRRVYQREGIRGFYKGVTASYAGVSETMIQFVIYEHLRGYLLRHHDDEEDKGKMDFLNFMVAGGCAKFIACVLAYPHEVVRTRLREESSVKRGFFRTLYDLYKEADAYGSKYRDHDGNVRSRRVHVASAVSGATPIGLPVIYITVSWHRILELC</sequence>
<feature type="repeat" description="Solcar" evidence="10">
    <location>
        <begin position="1"/>
        <end position="41"/>
    </location>
</feature>
<dbReference type="AlphaFoldDB" id="A0A0C2GY01"/>
<comment type="subcellular location">
    <subcellularLocation>
        <location evidence="1">Mitochondrion inner membrane</location>
        <topology evidence="1">Multi-pass membrane protein</topology>
    </subcellularLocation>
</comment>